<evidence type="ECO:0000259" key="13">
    <source>
        <dbReference type="PROSITE" id="PS51562"/>
    </source>
</evidence>
<name>A0AAV5AQV0_9AGAM</name>
<dbReference type="InterPro" id="IPR029063">
    <property type="entry name" value="SAM-dependent_MTases_sf"/>
</dbReference>
<reference evidence="14" key="1">
    <citation type="submission" date="2021-10" db="EMBL/GenBank/DDBJ databases">
        <title>De novo Genome Assembly of Clathrus columnatus (Basidiomycota, Fungi) Using Illumina and Nanopore Sequence Data.</title>
        <authorList>
            <person name="Ogiso-Tanaka E."/>
            <person name="Itagaki H."/>
            <person name="Hosoya T."/>
            <person name="Hosaka K."/>
        </authorList>
    </citation>
    <scope>NUCLEOTIDE SEQUENCE</scope>
    <source>
        <strain evidence="14">MO-923</strain>
    </source>
</reference>
<evidence type="ECO:0000256" key="11">
    <source>
        <dbReference type="ARBA" id="ARBA00049739"/>
    </source>
</evidence>
<evidence type="ECO:0000256" key="12">
    <source>
        <dbReference type="SAM" id="MobiDB-lite"/>
    </source>
</evidence>
<evidence type="ECO:0000313" key="15">
    <source>
        <dbReference type="Proteomes" id="UP001050691"/>
    </source>
</evidence>
<dbReference type="EC" id="2.1.1.56" evidence="2"/>
<evidence type="ECO:0000256" key="5">
    <source>
        <dbReference type="ARBA" id="ARBA00022691"/>
    </source>
</evidence>
<keyword evidence="7" id="KW-0506">mRNA capping</keyword>
<dbReference type="PANTHER" id="PTHR12189">
    <property type="entry name" value="MRNA GUANINE-7- METHYLTRANSFERASE"/>
    <property type="match status" value="1"/>
</dbReference>
<evidence type="ECO:0000256" key="7">
    <source>
        <dbReference type="ARBA" id="ARBA00023042"/>
    </source>
</evidence>
<dbReference type="EMBL" id="BPWL01000010">
    <property type="protein sequence ID" value="GJJ15084.1"/>
    <property type="molecule type" value="Genomic_DNA"/>
</dbReference>
<feature type="domain" description="MRNA cap 0 methyltransferase" evidence="13">
    <location>
        <begin position="157"/>
        <end position="447"/>
    </location>
</feature>
<evidence type="ECO:0000256" key="3">
    <source>
        <dbReference type="ARBA" id="ARBA00022603"/>
    </source>
</evidence>
<keyword evidence="15" id="KW-1185">Reference proteome</keyword>
<evidence type="ECO:0000256" key="4">
    <source>
        <dbReference type="ARBA" id="ARBA00022679"/>
    </source>
</evidence>
<evidence type="ECO:0000256" key="9">
    <source>
        <dbReference type="ARBA" id="ARBA00033387"/>
    </source>
</evidence>
<dbReference type="InterPro" id="IPR004971">
    <property type="entry name" value="mRNA_G-N7_MeTrfase_dom"/>
</dbReference>
<dbReference type="Pfam" id="PF03291">
    <property type="entry name" value="mRNA_G-N7_MeTrfase"/>
    <property type="match status" value="1"/>
</dbReference>
<evidence type="ECO:0000256" key="1">
    <source>
        <dbReference type="ARBA" id="ARBA00003378"/>
    </source>
</evidence>
<dbReference type="InterPro" id="IPR039753">
    <property type="entry name" value="RG7MT1"/>
</dbReference>
<keyword evidence="7" id="KW-0507">mRNA processing</keyword>
<dbReference type="Proteomes" id="UP001050691">
    <property type="component" value="Unassembled WGS sequence"/>
</dbReference>
<accession>A0AAV5AQV0</accession>
<dbReference type="SUPFAM" id="SSF53335">
    <property type="entry name" value="S-adenosyl-L-methionine-dependent methyltransferases"/>
    <property type="match status" value="1"/>
</dbReference>
<evidence type="ECO:0000256" key="6">
    <source>
        <dbReference type="ARBA" id="ARBA00022884"/>
    </source>
</evidence>
<keyword evidence="3" id="KW-0489">Methyltransferase</keyword>
<feature type="region of interest" description="Disordered" evidence="12">
    <location>
        <begin position="102"/>
        <end position="139"/>
    </location>
</feature>
<dbReference type="CDD" id="cd02440">
    <property type="entry name" value="AdoMet_MTases"/>
    <property type="match status" value="1"/>
</dbReference>
<dbReference type="PANTHER" id="PTHR12189:SF2">
    <property type="entry name" value="MRNA CAP GUANINE-N7 METHYLTRANSFERASE"/>
    <property type="match status" value="1"/>
</dbReference>
<evidence type="ECO:0000256" key="10">
    <source>
        <dbReference type="ARBA" id="ARBA00044712"/>
    </source>
</evidence>
<dbReference type="GO" id="GO:0003723">
    <property type="term" value="F:RNA binding"/>
    <property type="evidence" value="ECO:0007669"/>
    <property type="project" value="UniProtKB-KW"/>
</dbReference>
<keyword evidence="6" id="KW-0694">RNA-binding</keyword>
<gene>
    <name evidence="14" type="ORF">Clacol_009359</name>
</gene>
<keyword evidence="4" id="KW-0808">Transferase</keyword>
<dbReference type="PROSITE" id="PS51562">
    <property type="entry name" value="RNA_CAP0_MT"/>
    <property type="match status" value="1"/>
</dbReference>
<keyword evidence="5" id="KW-0949">S-adenosyl-L-methionine</keyword>
<protein>
    <recommendedName>
        <fullName evidence="11">mRNA cap guanine-N(7) methyltransferase</fullName>
        <ecNumber evidence="2">2.1.1.56</ecNumber>
    </recommendedName>
    <alternativeName>
        <fullName evidence="8">mRNA (guanine-N(7))-methyltransferase</fullName>
    </alternativeName>
    <alternativeName>
        <fullName evidence="9">mRNA cap methyltransferase</fullName>
    </alternativeName>
</protein>
<comment type="caution">
    <text evidence="14">The sequence shown here is derived from an EMBL/GenBank/DDBJ whole genome shotgun (WGS) entry which is preliminary data.</text>
</comment>
<proteinExistence type="predicted"/>
<dbReference type="Gene3D" id="3.40.50.150">
    <property type="entry name" value="Vaccinia Virus protein VP39"/>
    <property type="match status" value="1"/>
</dbReference>
<feature type="region of interest" description="Disordered" evidence="12">
    <location>
        <begin position="1"/>
        <end position="66"/>
    </location>
</feature>
<feature type="compositionally biased region" description="Low complexity" evidence="12">
    <location>
        <begin position="36"/>
        <end position="50"/>
    </location>
</feature>
<comment type="catalytic activity">
    <reaction evidence="10">
        <text>a 5'-end (5'-triphosphoguanosine)-ribonucleoside in mRNA + S-adenosyl-L-methionine = a 5'-end (N(7)-methyl 5'-triphosphoguanosine)-ribonucleoside in mRNA + S-adenosyl-L-homocysteine</text>
        <dbReference type="Rhea" id="RHEA:67008"/>
        <dbReference type="Rhea" id="RHEA-COMP:17166"/>
        <dbReference type="Rhea" id="RHEA-COMP:17167"/>
        <dbReference type="ChEBI" id="CHEBI:57856"/>
        <dbReference type="ChEBI" id="CHEBI:59789"/>
        <dbReference type="ChEBI" id="CHEBI:156461"/>
        <dbReference type="ChEBI" id="CHEBI:167617"/>
        <dbReference type="EC" id="2.1.1.56"/>
    </reaction>
</comment>
<organism evidence="14 15">
    <name type="scientific">Clathrus columnatus</name>
    <dbReference type="NCBI Taxonomy" id="1419009"/>
    <lineage>
        <taxon>Eukaryota</taxon>
        <taxon>Fungi</taxon>
        <taxon>Dikarya</taxon>
        <taxon>Basidiomycota</taxon>
        <taxon>Agaricomycotina</taxon>
        <taxon>Agaricomycetes</taxon>
        <taxon>Phallomycetidae</taxon>
        <taxon>Phallales</taxon>
        <taxon>Clathraceae</taxon>
        <taxon>Clathrus</taxon>
    </lineage>
</organism>
<dbReference type="GO" id="GO:0005634">
    <property type="term" value="C:nucleus"/>
    <property type="evidence" value="ECO:0007669"/>
    <property type="project" value="TreeGrafter"/>
</dbReference>
<dbReference type="GO" id="GO:0004482">
    <property type="term" value="F:mRNA 5'-cap (guanine-N7-)-methyltransferase activity"/>
    <property type="evidence" value="ECO:0007669"/>
    <property type="project" value="UniProtKB-EC"/>
</dbReference>
<comment type="function">
    <text evidence="1">Responsible for methylating the 5'-cap structure of mRNAs.</text>
</comment>
<evidence type="ECO:0000313" key="14">
    <source>
        <dbReference type="EMBL" id="GJJ15084.1"/>
    </source>
</evidence>
<evidence type="ECO:0000256" key="2">
    <source>
        <dbReference type="ARBA" id="ARBA00011926"/>
    </source>
</evidence>
<evidence type="ECO:0000256" key="8">
    <source>
        <dbReference type="ARBA" id="ARBA00032772"/>
    </source>
</evidence>
<dbReference type="AlphaFoldDB" id="A0AAV5AQV0"/>
<feature type="compositionally biased region" description="Polar residues" evidence="12">
    <location>
        <begin position="13"/>
        <end position="24"/>
    </location>
</feature>
<sequence>MPRGYDALRDVLASNSNSPISPTLTRPHISNILNDPISPTSMSSSSIASQPPAPPPPQSIPYNPTKRFTPPASVLIPLTLEEFESFKIPRNALRVLAQRPDPALENPNFFPPNIANAKRKREDDDESGSQKRSRDSGLVVHHYNSRPDVGVHERRESPIIGLKNFNNWIKSVLIAKFAKRAFEGAPPPPPGDLKSRGKVLDMGCGKGGDLQKWQKARVREYVGLDIAAVSVEQARFRWEQLRGKKFAAHFAALDCFVEPIASVIPSATLIPPFDVVSMQFCMHYAFENETKARIMLDNVSKYLRKGGVFLGTVPNGEWIMNRLSPLSPTSEPAFGNSVYRLTFEEHLKKRKYPTFGHRYTFFLKDAVENVPEYVVHWDHFTKLAEEYSLYSIYREEFHDIFQSEREDKEFGALLQRMKVVDSRGVSQMDEDQWEAANIYLGFAFEKR</sequence>